<gene>
    <name evidence="4" type="ORF">QE109_00170</name>
</gene>
<feature type="DNA-binding region" description="H-T-H motif" evidence="2">
    <location>
        <begin position="26"/>
        <end position="45"/>
    </location>
</feature>
<evidence type="ECO:0000313" key="5">
    <source>
        <dbReference type="Proteomes" id="UP001158045"/>
    </source>
</evidence>
<dbReference type="InterPro" id="IPR009057">
    <property type="entry name" value="Homeodomain-like_sf"/>
</dbReference>
<reference evidence="4 5" key="1">
    <citation type="submission" date="2023-04" db="EMBL/GenBank/DDBJ databases">
        <title>Fusibacter bizertensis strain WBS, isolated from littoral bottom sediments of the Arctic seas - biochemical and genomic analysis.</title>
        <authorList>
            <person name="Brioukhanov A.L."/>
        </authorList>
    </citation>
    <scope>NUCLEOTIDE SEQUENCE [LARGE SCALE GENOMIC DNA]</scope>
    <source>
        <strain evidence="4 5">WBS</strain>
    </source>
</reference>
<protein>
    <submittedName>
        <fullName evidence="4">TetR/AcrR family transcriptional regulator C-terminal domain-containing protein</fullName>
    </submittedName>
</protein>
<dbReference type="EMBL" id="JARYZI010000001">
    <property type="protein sequence ID" value="MDH8676533.1"/>
    <property type="molecule type" value="Genomic_DNA"/>
</dbReference>
<proteinExistence type="predicted"/>
<accession>A0ABT6N820</accession>
<dbReference type="Gene3D" id="1.10.357.10">
    <property type="entry name" value="Tetracycline Repressor, domain 2"/>
    <property type="match status" value="1"/>
</dbReference>
<dbReference type="Pfam" id="PF14278">
    <property type="entry name" value="TetR_C_8"/>
    <property type="match status" value="1"/>
</dbReference>
<dbReference type="PROSITE" id="PS50977">
    <property type="entry name" value="HTH_TETR_2"/>
    <property type="match status" value="1"/>
</dbReference>
<dbReference type="RefSeq" id="WP_281092335.1">
    <property type="nucleotide sequence ID" value="NZ_JARYZI010000001.1"/>
</dbReference>
<dbReference type="Proteomes" id="UP001158045">
    <property type="component" value="Unassembled WGS sequence"/>
</dbReference>
<dbReference type="PANTHER" id="PTHR43479:SF7">
    <property type="entry name" value="TETR-FAMILY TRANSCRIPTIONAL REGULATOR"/>
    <property type="match status" value="1"/>
</dbReference>
<dbReference type="InterPro" id="IPR050624">
    <property type="entry name" value="HTH-type_Tx_Regulator"/>
</dbReference>
<evidence type="ECO:0000313" key="4">
    <source>
        <dbReference type="EMBL" id="MDH8676533.1"/>
    </source>
</evidence>
<feature type="domain" description="HTH tetR-type" evidence="3">
    <location>
        <begin position="3"/>
        <end position="63"/>
    </location>
</feature>
<evidence type="ECO:0000256" key="2">
    <source>
        <dbReference type="PROSITE-ProRule" id="PRU00335"/>
    </source>
</evidence>
<dbReference type="Pfam" id="PF00440">
    <property type="entry name" value="TetR_N"/>
    <property type="match status" value="1"/>
</dbReference>
<evidence type="ECO:0000259" key="3">
    <source>
        <dbReference type="PROSITE" id="PS50977"/>
    </source>
</evidence>
<dbReference type="SUPFAM" id="SSF46689">
    <property type="entry name" value="Homeodomain-like"/>
    <property type="match status" value="1"/>
</dbReference>
<dbReference type="InterPro" id="IPR001647">
    <property type="entry name" value="HTH_TetR"/>
</dbReference>
<organism evidence="4 5">
    <name type="scientific">Fusibacter bizertensis</name>
    <dbReference type="NCBI Taxonomy" id="1488331"/>
    <lineage>
        <taxon>Bacteria</taxon>
        <taxon>Bacillati</taxon>
        <taxon>Bacillota</taxon>
        <taxon>Clostridia</taxon>
        <taxon>Eubacteriales</taxon>
        <taxon>Eubacteriales Family XII. Incertae Sedis</taxon>
        <taxon>Fusibacter</taxon>
    </lineage>
</organism>
<name>A0ABT6N820_9FIRM</name>
<keyword evidence="1 2" id="KW-0238">DNA-binding</keyword>
<dbReference type="InterPro" id="IPR039532">
    <property type="entry name" value="TetR_C_Firmicutes"/>
</dbReference>
<keyword evidence="5" id="KW-1185">Reference proteome</keyword>
<sequence length="186" mass="21636">MSNRTKIELANTLKKLMSKTSLEHITIKDLVTACGVNRQTFYYHFQDIYDLLGWIYKTEALESIRNYKSYDTWQLGFLKIFQYVEANREFCVSTFHSLGRDHLEQFLNALTFDLLLSVVEEVATGKGVSDEDKAFIAKFYTYGFVSLMLEWLKSGTKEKPEIIIDRLSKLVDGDIARAIDKYINRD</sequence>
<comment type="caution">
    <text evidence="4">The sequence shown here is derived from an EMBL/GenBank/DDBJ whole genome shotgun (WGS) entry which is preliminary data.</text>
</comment>
<evidence type="ECO:0000256" key="1">
    <source>
        <dbReference type="ARBA" id="ARBA00023125"/>
    </source>
</evidence>
<dbReference type="PANTHER" id="PTHR43479">
    <property type="entry name" value="ACREF/ENVCD OPERON REPRESSOR-RELATED"/>
    <property type="match status" value="1"/>
</dbReference>